<feature type="transmembrane region" description="Helical" evidence="7">
    <location>
        <begin position="400"/>
        <end position="423"/>
    </location>
</feature>
<keyword evidence="3" id="KW-1003">Cell membrane</keyword>
<dbReference type="NCBIfam" id="TIGR00711">
    <property type="entry name" value="efflux_EmrB"/>
    <property type="match status" value="1"/>
</dbReference>
<evidence type="ECO:0000313" key="9">
    <source>
        <dbReference type="EMBL" id="MDT0328959.1"/>
    </source>
</evidence>
<dbReference type="Gene3D" id="1.20.1720.10">
    <property type="entry name" value="Multidrug resistance protein D"/>
    <property type="match status" value="1"/>
</dbReference>
<evidence type="ECO:0000256" key="7">
    <source>
        <dbReference type="SAM" id="Phobius"/>
    </source>
</evidence>
<accession>A0ABU2M8L1</accession>
<keyword evidence="5 7" id="KW-1133">Transmembrane helix</keyword>
<protein>
    <submittedName>
        <fullName evidence="9">MDR family MFS transporter</fullName>
    </submittedName>
</protein>
<feature type="transmembrane region" description="Helical" evidence="7">
    <location>
        <begin position="53"/>
        <end position="72"/>
    </location>
</feature>
<keyword evidence="6 7" id="KW-0472">Membrane</keyword>
<gene>
    <name evidence="9" type="ORF">RM479_11110</name>
</gene>
<feature type="domain" description="Major facilitator superfamily (MFS) profile" evidence="8">
    <location>
        <begin position="19"/>
        <end position="501"/>
    </location>
</feature>
<feature type="transmembrane region" description="Helical" evidence="7">
    <location>
        <begin position="272"/>
        <end position="297"/>
    </location>
</feature>
<feature type="transmembrane region" description="Helical" evidence="7">
    <location>
        <begin position="231"/>
        <end position="252"/>
    </location>
</feature>
<feature type="transmembrane region" description="Helical" evidence="7">
    <location>
        <begin position="84"/>
        <end position="103"/>
    </location>
</feature>
<dbReference type="Gene3D" id="1.20.1250.20">
    <property type="entry name" value="MFS general substrate transporter like domains"/>
    <property type="match status" value="1"/>
</dbReference>
<dbReference type="SUPFAM" id="SSF103473">
    <property type="entry name" value="MFS general substrate transporter"/>
    <property type="match status" value="1"/>
</dbReference>
<evidence type="ECO:0000256" key="6">
    <source>
        <dbReference type="ARBA" id="ARBA00023136"/>
    </source>
</evidence>
<dbReference type="PRINTS" id="PR01036">
    <property type="entry name" value="TCRTETB"/>
</dbReference>
<evidence type="ECO:0000256" key="5">
    <source>
        <dbReference type="ARBA" id="ARBA00022989"/>
    </source>
</evidence>
<dbReference type="PANTHER" id="PTHR23501">
    <property type="entry name" value="MAJOR FACILITATOR SUPERFAMILY"/>
    <property type="match status" value="1"/>
</dbReference>
<evidence type="ECO:0000313" key="10">
    <source>
        <dbReference type="Proteomes" id="UP001183390"/>
    </source>
</evidence>
<dbReference type="InterPro" id="IPR004638">
    <property type="entry name" value="EmrB-like"/>
</dbReference>
<feature type="transmembrane region" description="Helical" evidence="7">
    <location>
        <begin position="16"/>
        <end position="41"/>
    </location>
</feature>
<feature type="transmembrane region" description="Helical" evidence="7">
    <location>
        <begin position="205"/>
        <end position="225"/>
    </location>
</feature>
<evidence type="ECO:0000256" key="2">
    <source>
        <dbReference type="ARBA" id="ARBA00022448"/>
    </source>
</evidence>
<dbReference type="CDD" id="cd17502">
    <property type="entry name" value="MFS_Azr1_MDR_like"/>
    <property type="match status" value="1"/>
</dbReference>
<dbReference type="Pfam" id="PF07690">
    <property type="entry name" value="MFS_1"/>
    <property type="match status" value="1"/>
</dbReference>
<comment type="caution">
    <text evidence="9">The sequence shown here is derived from an EMBL/GenBank/DDBJ whole genome shotgun (WGS) entry which is preliminary data.</text>
</comment>
<evidence type="ECO:0000256" key="3">
    <source>
        <dbReference type="ARBA" id="ARBA00022475"/>
    </source>
</evidence>
<reference evidence="10" key="1">
    <citation type="submission" date="2023-07" db="EMBL/GenBank/DDBJ databases">
        <title>30 novel species of actinomycetes from the DSMZ collection.</title>
        <authorList>
            <person name="Nouioui I."/>
        </authorList>
    </citation>
    <scope>NUCLEOTIDE SEQUENCE [LARGE SCALE GENOMIC DNA]</scope>
    <source>
        <strain evidence="10">DSM 44743</strain>
    </source>
</reference>
<dbReference type="InterPro" id="IPR020846">
    <property type="entry name" value="MFS_dom"/>
</dbReference>
<feature type="transmembrane region" description="Helical" evidence="7">
    <location>
        <begin position="142"/>
        <end position="160"/>
    </location>
</feature>
<dbReference type="Gene3D" id="1.10.10.10">
    <property type="entry name" value="Winged helix-like DNA-binding domain superfamily/Winged helix DNA-binding domain"/>
    <property type="match status" value="1"/>
</dbReference>
<feature type="transmembrane region" description="Helical" evidence="7">
    <location>
        <begin position="309"/>
        <end position="327"/>
    </location>
</feature>
<dbReference type="Proteomes" id="UP001183390">
    <property type="component" value="Unassembled WGS sequence"/>
</dbReference>
<keyword evidence="10" id="KW-1185">Reference proteome</keyword>
<dbReference type="RefSeq" id="WP_311511634.1">
    <property type="nucleotide sequence ID" value="NZ_JAVREP010000006.1"/>
</dbReference>
<dbReference type="InterPro" id="IPR011701">
    <property type="entry name" value="MFS"/>
</dbReference>
<organism evidence="9 10">
    <name type="scientific">Nocardiopsis lambiniae</name>
    <dbReference type="NCBI Taxonomy" id="3075539"/>
    <lineage>
        <taxon>Bacteria</taxon>
        <taxon>Bacillati</taxon>
        <taxon>Actinomycetota</taxon>
        <taxon>Actinomycetes</taxon>
        <taxon>Streptosporangiales</taxon>
        <taxon>Nocardiopsidaceae</taxon>
        <taxon>Nocardiopsis</taxon>
    </lineage>
</organism>
<evidence type="ECO:0000259" key="8">
    <source>
        <dbReference type="PROSITE" id="PS50850"/>
    </source>
</evidence>
<feature type="transmembrane region" description="Helical" evidence="7">
    <location>
        <begin position="172"/>
        <end position="193"/>
    </location>
</feature>
<evidence type="ECO:0000256" key="1">
    <source>
        <dbReference type="ARBA" id="ARBA00004651"/>
    </source>
</evidence>
<feature type="transmembrane region" description="Helical" evidence="7">
    <location>
        <begin position="339"/>
        <end position="358"/>
    </location>
</feature>
<keyword evidence="4 7" id="KW-0812">Transmembrane</keyword>
<sequence>MLQAHRERRERKGGRITVIMAALMLTVLLSALDQTIVSTALPTIVSDLGGLNHLSWVITAYLLAVTASTPLWGKLGDQFGRKRLFLACIAVFVVGSALCGLSQDMLQLILFRGLQGIGGGGLMVLAMAIIGDVVSPRERGRYQGLFGAVFGVSSVAGPLLGGLFVDHLSWRWVFYVNLPLGVLAFAAVVAVLPATRPTGRRTIDYAGIVLLAATAVCLTLVAAWGGSVYDWASPQVIVLALAGVVLGIGWWLSARRAVEPVMPLSLFRNPVVVVAMAIGLCVGFAMMGSMAFLPLFLQIVHGLSPTASGLYLLPMVIGLFLTSITSGRLVTRNGRYKPYPIAGMAVTALGLFLLSRLASDTSDWVMWGSFFVLGVGLGLVMQVVVVVVQNGADYADLGAATSAATFFRSIGGSFGTAVFGAIFSGHLAANLAARAGAITLPPGVDPAALESDPRVLDRLPPQAQASFLDAYADAIDVVFLWAVPVALIGFVLALFLPEVPLRTTVGPGSADLGEAIPPVASGSRTAIEHVEREIYRVCGHEGAREMYDRLRDAAGLEISPRACWVLSHLSVTGPLRRSELVEMSRLPDDRWEAAHRELLEAGYLVDDGDPWELNREGTEAALRIFDAQRIALRSLLGDHGPEEHPEVVAVLERMTTETLGDEGDADRVLKADRPG</sequence>
<feature type="transmembrane region" description="Helical" evidence="7">
    <location>
        <begin position="109"/>
        <end position="130"/>
    </location>
</feature>
<feature type="transmembrane region" description="Helical" evidence="7">
    <location>
        <begin position="478"/>
        <end position="496"/>
    </location>
</feature>
<dbReference type="PANTHER" id="PTHR23501:SF197">
    <property type="entry name" value="COMD"/>
    <property type="match status" value="1"/>
</dbReference>
<dbReference type="InterPro" id="IPR036259">
    <property type="entry name" value="MFS_trans_sf"/>
</dbReference>
<name>A0ABU2M8L1_9ACTN</name>
<proteinExistence type="predicted"/>
<keyword evidence="2" id="KW-0813">Transport</keyword>
<feature type="transmembrane region" description="Helical" evidence="7">
    <location>
        <begin position="364"/>
        <end position="388"/>
    </location>
</feature>
<dbReference type="PROSITE" id="PS50850">
    <property type="entry name" value="MFS"/>
    <property type="match status" value="1"/>
</dbReference>
<evidence type="ECO:0000256" key="4">
    <source>
        <dbReference type="ARBA" id="ARBA00022692"/>
    </source>
</evidence>
<dbReference type="InterPro" id="IPR036388">
    <property type="entry name" value="WH-like_DNA-bd_sf"/>
</dbReference>
<comment type="subcellular location">
    <subcellularLocation>
        <location evidence="1">Cell membrane</location>
        <topology evidence="1">Multi-pass membrane protein</topology>
    </subcellularLocation>
</comment>
<dbReference type="EMBL" id="JAVREP010000006">
    <property type="protein sequence ID" value="MDT0328959.1"/>
    <property type="molecule type" value="Genomic_DNA"/>
</dbReference>